<protein>
    <submittedName>
        <fullName evidence="8">Aspartate aminotransferase family protein</fullName>
    </submittedName>
</protein>
<dbReference type="GO" id="GO:0008483">
    <property type="term" value="F:transaminase activity"/>
    <property type="evidence" value="ECO:0007669"/>
    <property type="project" value="UniProtKB-KW"/>
</dbReference>
<evidence type="ECO:0000256" key="4">
    <source>
        <dbReference type="ARBA" id="ARBA00022679"/>
    </source>
</evidence>
<keyword evidence="4 8" id="KW-0808">Transferase</keyword>
<sequence>MTATITDTQFAVSNTQSYESGVVPRRGETVMVAGEGCWMIDSEGRRFLDMTSSQGVAMLGYGHPVLTAALQEQAGRMHACPNFFHNDTRASFLEKLISVTPDHLTRAFLGNSGAEAIDGAIKFARLATGRSGIVATRNSFHGRTVGALALTWNPRYRRKFEPLLPGVSHVHFNNVEQLREAVDEDTAAVVLEIIQAEGGVHEGTAEFLAAAQELCRERGALLVIDEVQTGFGRTGRWFSFQHFDLEPDIIALAKGLGGGFPMGATVYTEQIQESLFAGAHGSTFGGNPLACAAGIAALSVYQDGLIEQAERAGRRLWEALEAAVGSRRVVREIRGKGLLIGIDLRTKAVPFLKTLMEEHGVLALPAGSTVLRLLPPLIISDEEIEKAVEAVAATLPDAT</sequence>
<dbReference type="GO" id="GO:0030170">
    <property type="term" value="F:pyridoxal phosphate binding"/>
    <property type="evidence" value="ECO:0007669"/>
    <property type="project" value="InterPro"/>
</dbReference>
<dbReference type="NCBIfam" id="TIGR00707">
    <property type="entry name" value="argD"/>
    <property type="match status" value="1"/>
</dbReference>
<dbReference type="Gene3D" id="3.90.1150.10">
    <property type="entry name" value="Aspartate Aminotransferase, domain 1"/>
    <property type="match status" value="1"/>
</dbReference>
<evidence type="ECO:0000256" key="2">
    <source>
        <dbReference type="ARBA" id="ARBA00022576"/>
    </source>
</evidence>
<dbReference type="InterPro" id="IPR005814">
    <property type="entry name" value="Aminotrans_3"/>
</dbReference>
<dbReference type="InterPro" id="IPR015424">
    <property type="entry name" value="PyrdxlP-dep_Trfase"/>
</dbReference>
<dbReference type="PANTHER" id="PTHR11986:SF79">
    <property type="entry name" value="ACETYLORNITHINE AMINOTRANSFERASE, MITOCHONDRIAL"/>
    <property type="match status" value="1"/>
</dbReference>
<dbReference type="InterPro" id="IPR015422">
    <property type="entry name" value="PyrdxlP-dep_Trfase_small"/>
</dbReference>
<evidence type="ECO:0000256" key="6">
    <source>
        <dbReference type="ARBA" id="ARBA00029440"/>
    </source>
</evidence>
<comment type="caution">
    <text evidence="8">The sequence shown here is derived from an EMBL/GenBank/DDBJ whole genome shotgun (WGS) entry which is preliminary data.</text>
</comment>
<dbReference type="InterPro" id="IPR049704">
    <property type="entry name" value="Aminotrans_3_PPA_site"/>
</dbReference>
<dbReference type="Gene3D" id="3.40.640.10">
    <property type="entry name" value="Type I PLP-dependent aspartate aminotransferase-like (Major domain)"/>
    <property type="match status" value="1"/>
</dbReference>
<keyword evidence="3" id="KW-0028">Amino-acid biosynthesis</keyword>
<dbReference type="CDD" id="cd00610">
    <property type="entry name" value="OAT_like"/>
    <property type="match status" value="1"/>
</dbReference>
<dbReference type="AlphaFoldDB" id="A0A6B0Z0H5"/>
<dbReference type="PIRSF" id="PIRSF000521">
    <property type="entry name" value="Transaminase_4ab_Lys_Orn"/>
    <property type="match status" value="1"/>
</dbReference>
<reference evidence="8" key="1">
    <citation type="submission" date="2019-09" db="EMBL/GenBank/DDBJ databases">
        <title>Characterisation of the sponge microbiome using genome-centric metagenomics.</title>
        <authorList>
            <person name="Engelberts J.P."/>
            <person name="Robbins S.J."/>
            <person name="De Goeij J.M."/>
            <person name="Aranda M."/>
            <person name="Bell S.C."/>
            <person name="Webster N.S."/>
        </authorList>
    </citation>
    <scope>NUCLEOTIDE SEQUENCE</scope>
    <source>
        <strain evidence="8">SB0664_bin_27</strain>
    </source>
</reference>
<evidence type="ECO:0000256" key="7">
    <source>
        <dbReference type="RuleBase" id="RU003560"/>
    </source>
</evidence>
<dbReference type="EMBL" id="VXRG01000150">
    <property type="protein sequence ID" value="MXY95392.1"/>
    <property type="molecule type" value="Genomic_DNA"/>
</dbReference>
<proteinExistence type="inferred from homology"/>
<dbReference type="InterPro" id="IPR015421">
    <property type="entry name" value="PyrdxlP-dep_Trfase_major"/>
</dbReference>
<dbReference type="GO" id="GO:0006526">
    <property type="term" value="P:L-arginine biosynthetic process"/>
    <property type="evidence" value="ECO:0007669"/>
    <property type="project" value="UniProtKB-ARBA"/>
</dbReference>
<comment type="cofactor">
    <cofactor evidence="1">
        <name>pyridoxal 5'-phosphate</name>
        <dbReference type="ChEBI" id="CHEBI:597326"/>
    </cofactor>
</comment>
<keyword evidence="5 7" id="KW-0663">Pyridoxal phosphate</keyword>
<name>A0A6B0Z0H5_9CHLR</name>
<evidence type="ECO:0000256" key="3">
    <source>
        <dbReference type="ARBA" id="ARBA00022605"/>
    </source>
</evidence>
<evidence type="ECO:0000256" key="5">
    <source>
        <dbReference type="ARBA" id="ARBA00022898"/>
    </source>
</evidence>
<dbReference type="FunFam" id="3.40.640.10:FF:000004">
    <property type="entry name" value="Acetylornithine aminotransferase"/>
    <property type="match status" value="1"/>
</dbReference>
<dbReference type="GO" id="GO:0042802">
    <property type="term" value="F:identical protein binding"/>
    <property type="evidence" value="ECO:0007669"/>
    <property type="project" value="TreeGrafter"/>
</dbReference>
<dbReference type="InterPro" id="IPR050103">
    <property type="entry name" value="Class-III_PLP-dep_AT"/>
</dbReference>
<comment type="similarity">
    <text evidence="7">Belongs to the class-III pyridoxal-phosphate-dependent aminotransferase family.</text>
</comment>
<dbReference type="PROSITE" id="PS00600">
    <property type="entry name" value="AA_TRANSFER_CLASS_3"/>
    <property type="match status" value="1"/>
</dbReference>
<dbReference type="Pfam" id="PF00202">
    <property type="entry name" value="Aminotran_3"/>
    <property type="match status" value="1"/>
</dbReference>
<keyword evidence="2 8" id="KW-0032">Aminotransferase</keyword>
<accession>A0A6B0Z0H5</accession>
<comment type="pathway">
    <text evidence="6">Amino-acid biosynthesis.</text>
</comment>
<evidence type="ECO:0000256" key="1">
    <source>
        <dbReference type="ARBA" id="ARBA00001933"/>
    </source>
</evidence>
<gene>
    <name evidence="8" type="ORF">F4Y42_18275</name>
</gene>
<dbReference type="PANTHER" id="PTHR11986">
    <property type="entry name" value="AMINOTRANSFERASE CLASS III"/>
    <property type="match status" value="1"/>
</dbReference>
<dbReference type="SUPFAM" id="SSF53383">
    <property type="entry name" value="PLP-dependent transferases"/>
    <property type="match status" value="1"/>
</dbReference>
<evidence type="ECO:0000313" key="8">
    <source>
        <dbReference type="EMBL" id="MXY95392.1"/>
    </source>
</evidence>
<organism evidence="8">
    <name type="scientific">Caldilineaceae bacterium SB0664_bin_27</name>
    <dbReference type="NCBI Taxonomy" id="2605260"/>
    <lineage>
        <taxon>Bacteria</taxon>
        <taxon>Bacillati</taxon>
        <taxon>Chloroflexota</taxon>
        <taxon>Caldilineae</taxon>
        <taxon>Caldilineales</taxon>
        <taxon>Caldilineaceae</taxon>
    </lineage>
</organism>
<dbReference type="InterPro" id="IPR004636">
    <property type="entry name" value="AcOrn/SuccOrn_fam"/>
</dbReference>